<organism evidence="2">
    <name type="scientific">Leucinodes orbonalis</name>
    <dbReference type="NCBI Taxonomy" id="711050"/>
    <lineage>
        <taxon>Eukaryota</taxon>
        <taxon>Metazoa</taxon>
        <taxon>Ecdysozoa</taxon>
        <taxon>Arthropoda</taxon>
        <taxon>Hexapoda</taxon>
        <taxon>Insecta</taxon>
        <taxon>Pterygota</taxon>
        <taxon>Neoptera</taxon>
        <taxon>Endopterygota</taxon>
        <taxon>Lepidoptera</taxon>
        <taxon>Glossata</taxon>
        <taxon>Ditrysia</taxon>
        <taxon>Pyraloidea</taxon>
        <taxon>Crambidae</taxon>
        <taxon>Spilomelinae</taxon>
        <taxon>Leucinodes</taxon>
    </lineage>
</organism>
<name>A0AAU0QMG0_9NEOP</name>
<protein>
    <submittedName>
        <fullName evidence="2">Chemosensory protein</fullName>
    </submittedName>
</protein>
<dbReference type="EMBL" id="OQ970420">
    <property type="protein sequence ID" value="WPO56429.1"/>
    <property type="molecule type" value="mRNA"/>
</dbReference>
<proteinExistence type="evidence at transcript level"/>
<dbReference type="InterPro" id="IPR036682">
    <property type="entry name" value="OS_D_A10/PebIII_sf"/>
</dbReference>
<feature type="chain" id="PRO_5043882928" evidence="1">
    <location>
        <begin position="19"/>
        <end position="125"/>
    </location>
</feature>
<reference evidence="2" key="1">
    <citation type="submission" date="2023-05" db="EMBL/GenBank/DDBJ databases">
        <authorList>
            <person name="Pathak J."/>
            <person name="Thiruvengadam V."/>
            <person name="Gracy G.R."/>
            <person name="M M."/>
        </authorList>
    </citation>
    <scope>NUCLEOTIDE SEQUENCE</scope>
    <source>
        <tissue evidence="2">Head and antenna</tissue>
    </source>
</reference>
<evidence type="ECO:0000313" key="2">
    <source>
        <dbReference type="EMBL" id="WPO56429.1"/>
    </source>
</evidence>
<sequence>MKVITVTVLVALIAMASAAPAEKYDDTYDGTNVEEIINNRRLLLPYIKCALDQGKCSADGKKLKVHIKDALATDCEKCTEVQKKNNKLVFKHLINKEKDYWKELVAKYDPERQYAPKFEKLYLVS</sequence>
<accession>A0AAU0QMG0</accession>
<dbReference type="SUPFAM" id="SSF100910">
    <property type="entry name" value="Chemosensory protein Csp2"/>
    <property type="match status" value="1"/>
</dbReference>
<keyword evidence="1" id="KW-0732">Signal</keyword>
<dbReference type="PANTHER" id="PTHR11257:SF12">
    <property type="entry name" value="EJACULATORY BULB-SPECIFIC PROTEIN 3-RELATED"/>
    <property type="match status" value="1"/>
</dbReference>
<evidence type="ECO:0000256" key="1">
    <source>
        <dbReference type="SAM" id="SignalP"/>
    </source>
</evidence>
<dbReference type="InterPro" id="IPR005055">
    <property type="entry name" value="A10/PebIII"/>
</dbReference>
<dbReference type="Pfam" id="PF03392">
    <property type="entry name" value="OS-D"/>
    <property type="match status" value="1"/>
</dbReference>
<feature type="signal peptide" evidence="1">
    <location>
        <begin position="1"/>
        <end position="18"/>
    </location>
</feature>
<dbReference type="AlphaFoldDB" id="A0AAU0QMG0"/>
<dbReference type="PANTHER" id="PTHR11257">
    <property type="entry name" value="CHEMOSENSORY PROTEIN-RELATED"/>
    <property type="match status" value="1"/>
</dbReference>
<dbReference type="Gene3D" id="1.10.2080.10">
    <property type="entry name" value="Insect odorant-binding protein A10/Ejaculatory bulb-specific protein 3"/>
    <property type="match status" value="1"/>
</dbReference>